<evidence type="ECO:0008006" key="2">
    <source>
        <dbReference type="Google" id="ProtNLM"/>
    </source>
</evidence>
<protein>
    <recommendedName>
        <fullName evidence="2">Transposase</fullName>
    </recommendedName>
</protein>
<name>X0VQU8_9ZZZZ</name>
<sequence length="88" mass="9890">MTVKRRTRAFWRQVVAEVERGGTIASTARAHGVRPKTLAWWRWTLRREAEPTPKSARLLPVVLSPGFTAAPKTFAHEAIAIELREGVS</sequence>
<dbReference type="GO" id="GO:0003677">
    <property type="term" value="F:DNA binding"/>
    <property type="evidence" value="ECO:0007669"/>
    <property type="project" value="InterPro"/>
</dbReference>
<gene>
    <name evidence="1" type="ORF">S01H1_47338</name>
</gene>
<accession>X0VQU8</accession>
<dbReference type="Pfam" id="PF01527">
    <property type="entry name" value="HTH_Tnp_1"/>
    <property type="match status" value="1"/>
</dbReference>
<organism evidence="1">
    <name type="scientific">marine sediment metagenome</name>
    <dbReference type="NCBI Taxonomy" id="412755"/>
    <lineage>
        <taxon>unclassified sequences</taxon>
        <taxon>metagenomes</taxon>
        <taxon>ecological metagenomes</taxon>
    </lineage>
</organism>
<proteinExistence type="predicted"/>
<dbReference type="EMBL" id="BARS01030349">
    <property type="protein sequence ID" value="GAG20779.1"/>
    <property type="molecule type" value="Genomic_DNA"/>
</dbReference>
<evidence type="ECO:0000313" key="1">
    <source>
        <dbReference type="EMBL" id="GAG20779.1"/>
    </source>
</evidence>
<dbReference type="GO" id="GO:0006313">
    <property type="term" value="P:DNA transposition"/>
    <property type="evidence" value="ECO:0007669"/>
    <property type="project" value="InterPro"/>
</dbReference>
<feature type="non-terminal residue" evidence="1">
    <location>
        <position position="88"/>
    </location>
</feature>
<dbReference type="AlphaFoldDB" id="X0VQU8"/>
<dbReference type="GO" id="GO:0004803">
    <property type="term" value="F:transposase activity"/>
    <property type="evidence" value="ECO:0007669"/>
    <property type="project" value="InterPro"/>
</dbReference>
<comment type="caution">
    <text evidence="1">The sequence shown here is derived from an EMBL/GenBank/DDBJ whole genome shotgun (WGS) entry which is preliminary data.</text>
</comment>
<reference evidence="1" key="1">
    <citation type="journal article" date="2014" name="Front. Microbiol.">
        <title>High frequency of phylogenetically diverse reductive dehalogenase-homologous genes in deep subseafloor sedimentary metagenomes.</title>
        <authorList>
            <person name="Kawai M."/>
            <person name="Futagami T."/>
            <person name="Toyoda A."/>
            <person name="Takaki Y."/>
            <person name="Nishi S."/>
            <person name="Hori S."/>
            <person name="Arai W."/>
            <person name="Tsubouchi T."/>
            <person name="Morono Y."/>
            <person name="Uchiyama I."/>
            <person name="Ito T."/>
            <person name="Fujiyama A."/>
            <person name="Inagaki F."/>
            <person name="Takami H."/>
        </authorList>
    </citation>
    <scope>NUCLEOTIDE SEQUENCE</scope>
    <source>
        <strain evidence="1">Expedition CK06-06</strain>
    </source>
</reference>
<dbReference type="InterPro" id="IPR002514">
    <property type="entry name" value="Transposase_8"/>
</dbReference>